<evidence type="ECO:0000313" key="3">
    <source>
        <dbReference type="EnsemblPlants" id="Solyc12g062345.1.1"/>
    </source>
</evidence>
<dbReference type="AlphaFoldDB" id="A0A3Q7JBN4"/>
<proteinExistence type="predicted"/>
<feature type="region of interest" description="Disordered" evidence="1">
    <location>
        <begin position="236"/>
        <end position="291"/>
    </location>
</feature>
<protein>
    <recommendedName>
        <fullName evidence="2">Retroviral polymerase SH3-like domain-containing protein</fullName>
    </recommendedName>
</protein>
<reference evidence="3" key="1">
    <citation type="journal article" date="2012" name="Nature">
        <title>The tomato genome sequence provides insights into fleshy fruit evolution.</title>
        <authorList>
            <consortium name="Tomato Genome Consortium"/>
        </authorList>
    </citation>
    <scope>NUCLEOTIDE SEQUENCE [LARGE SCALE GENOMIC DNA]</scope>
    <source>
        <strain evidence="3">cv. Heinz 1706</strain>
    </source>
</reference>
<reference evidence="3" key="2">
    <citation type="submission" date="2019-01" db="UniProtKB">
        <authorList>
            <consortium name="EnsemblPlants"/>
        </authorList>
    </citation>
    <scope>IDENTIFICATION</scope>
    <source>
        <strain evidence="3">cv. Heinz 1706</strain>
    </source>
</reference>
<feature type="domain" description="Retroviral polymerase SH3-like" evidence="2">
    <location>
        <begin position="459"/>
        <end position="508"/>
    </location>
</feature>
<evidence type="ECO:0000313" key="4">
    <source>
        <dbReference type="Proteomes" id="UP000004994"/>
    </source>
</evidence>
<evidence type="ECO:0000256" key="1">
    <source>
        <dbReference type="SAM" id="MobiDB-lite"/>
    </source>
</evidence>
<dbReference type="InParanoid" id="A0A3Q7JBN4"/>
<organism evidence="3">
    <name type="scientific">Solanum lycopersicum</name>
    <name type="common">Tomato</name>
    <name type="synonym">Lycopersicon esculentum</name>
    <dbReference type="NCBI Taxonomy" id="4081"/>
    <lineage>
        <taxon>Eukaryota</taxon>
        <taxon>Viridiplantae</taxon>
        <taxon>Streptophyta</taxon>
        <taxon>Embryophyta</taxon>
        <taxon>Tracheophyta</taxon>
        <taxon>Spermatophyta</taxon>
        <taxon>Magnoliopsida</taxon>
        <taxon>eudicotyledons</taxon>
        <taxon>Gunneridae</taxon>
        <taxon>Pentapetalae</taxon>
        <taxon>asterids</taxon>
        <taxon>lamiids</taxon>
        <taxon>Solanales</taxon>
        <taxon>Solanaceae</taxon>
        <taxon>Solanoideae</taxon>
        <taxon>Solaneae</taxon>
        <taxon>Solanum</taxon>
        <taxon>Solanum subgen. Lycopersicon</taxon>
    </lineage>
</organism>
<feature type="compositionally biased region" description="Polar residues" evidence="1">
    <location>
        <begin position="546"/>
        <end position="555"/>
    </location>
</feature>
<dbReference type="EnsemblPlants" id="Solyc12g062345.1.1">
    <property type="protein sequence ID" value="Solyc12g062345.1.1"/>
    <property type="gene ID" value="Solyc12g062345.1"/>
</dbReference>
<dbReference type="PANTHER" id="PTHR11439">
    <property type="entry name" value="GAG-POL-RELATED RETROTRANSPOSON"/>
    <property type="match status" value="1"/>
</dbReference>
<keyword evidence="4" id="KW-1185">Reference proteome</keyword>
<sequence length="837" mass="92721">MENLKQLYSSAINNSTWYQSLDRESNPSPSQEFMTVESTQPSTVSTTIAAKIRPIHDPSSGYYLHPSEGPSRSKIGFLNEKGFPKPTNELELDALKANNSIICSWIFNSADETIQPSIISHKISHELWTDIKARYGGTNALKSWQLKSDLHMLRQKGQSIFGTRRLPVLNEAYYLVSQEERQKSIVRNRDDQTDGLAFTVETQPTPPSKYKCTHCGKNDHSTERCFLLIGFPNGGRRGRGGGRGGREGRGLPSGCEQSSGRSGGMAAHADSPTSPAVATGSSQGGDFPGLSTEQMTRLLNMLDTPTQSGNNTGAVHALSPDWLIDSGASHHMTGNFSSLYDIMPVPECSIGLSDGTRVVANYCGSDRVLTIEVGRGTARNGVYVFQSQAFVSGSRVYQVELLHKRLVLPRHRRHRPNFMRRHTPTKWEVRAQTPSHTKRGTLLNVPSGATSRILRGHPPNKFAPRSLKCMFLGYPSGMKGWRVYDLETHRFFHTRDIAFDEMIFSFAPTPANPPPTQHTPTGTQIEDFPVIVTPTAASSPVGVPTLSPNPITVSINQQTTSTPQQPNSTTSTDHKTAAPPVDKDTGPQPARTLNRVRHPPGYLSEYVCQSATHVPPVTRPPITHRSGTRFPITNYIHYEKLHDVYRGFLAAISAKDVPRSFRDAEAGLTDCKPASTPLSPGHGLATSTSAPIRDPSKYRRFVGRLIYLTITRLDLAYSVHLLSQFMHEPRVDHLNVVIRVLRYLKGHPGQGILLRANSNLQIMAYCDSDWATCPLSRKSVSGYFFMLGRSPISWKTKKQETFSRFSAEAEYRAIADTCYEIRWIQHILGCLEVATTS</sequence>
<accession>A0A3Q7JBN4</accession>
<feature type="region of interest" description="Disordered" evidence="1">
    <location>
        <begin position="536"/>
        <end position="597"/>
    </location>
</feature>
<dbReference type="InterPro" id="IPR057670">
    <property type="entry name" value="SH3_retrovirus"/>
</dbReference>
<dbReference type="CDD" id="cd09272">
    <property type="entry name" value="RNase_HI_RT_Ty1"/>
    <property type="match status" value="1"/>
</dbReference>
<dbReference type="Gramene" id="Solyc12g062345.1.1">
    <property type="protein sequence ID" value="Solyc12g062345.1.1"/>
    <property type="gene ID" value="Solyc12g062345.1"/>
</dbReference>
<dbReference type="Pfam" id="PF25597">
    <property type="entry name" value="SH3_retrovirus"/>
    <property type="match status" value="1"/>
</dbReference>
<feature type="compositionally biased region" description="Basic and acidic residues" evidence="1">
    <location>
        <begin position="572"/>
        <end position="585"/>
    </location>
</feature>
<evidence type="ECO:0000259" key="2">
    <source>
        <dbReference type="Pfam" id="PF25597"/>
    </source>
</evidence>
<name>A0A3Q7JBN4_SOLLC</name>
<feature type="compositionally biased region" description="Polar residues" evidence="1">
    <location>
        <begin position="271"/>
        <end position="281"/>
    </location>
</feature>
<feature type="compositionally biased region" description="Low complexity" evidence="1">
    <location>
        <begin position="556"/>
        <end position="571"/>
    </location>
</feature>
<dbReference type="Proteomes" id="UP000004994">
    <property type="component" value="Chromosome 12"/>
</dbReference>
<dbReference type="PANTHER" id="PTHR11439:SF498">
    <property type="entry name" value="DNAK FAMILY PROTEIN"/>
    <property type="match status" value="1"/>
</dbReference>